<evidence type="ECO:0000256" key="2">
    <source>
        <dbReference type="ARBA" id="ARBA00023186"/>
    </source>
</evidence>
<reference evidence="4 5" key="1">
    <citation type="submission" date="2019-11" db="EMBL/GenBank/DDBJ databases">
        <title>Whole genome sequencing and comparative genomics analyses of five strains of Spiroplasma citri.</title>
        <authorList>
            <person name="Yokomi R."/>
            <person name="Chen J."/>
            <person name="Rattner R."/>
            <person name="Vidalakis G."/>
        </authorList>
    </citation>
    <scope>NUCLEOTIDE SEQUENCE [LARGE SCALE GENOMIC DNA]</scope>
    <source>
        <strain evidence="4 5">BR12</strain>
    </source>
</reference>
<dbReference type="PRINTS" id="PR00297">
    <property type="entry name" value="CHAPERONIN10"/>
</dbReference>
<dbReference type="Gene3D" id="2.30.33.40">
    <property type="entry name" value="GroES chaperonin"/>
    <property type="match status" value="1"/>
</dbReference>
<evidence type="ECO:0000256" key="1">
    <source>
        <dbReference type="ARBA" id="ARBA00006975"/>
    </source>
</evidence>
<dbReference type="GO" id="GO:0046872">
    <property type="term" value="F:metal ion binding"/>
    <property type="evidence" value="ECO:0007669"/>
    <property type="project" value="TreeGrafter"/>
</dbReference>
<dbReference type="GO" id="GO:0005524">
    <property type="term" value="F:ATP binding"/>
    <property type="evidence" value="ECO:0007669"/>
    <property type="project" value="InterPro"/>
</dbReference>
<accession>A0AAJ4JYJ2</accession>
<dbReference type="Pfam" id="PF00166">
    <property type="entry name" value="Cpn10"/>
    <property type="match status" value="1"/>
</dbReference>
<dbReference type="EMBL" id="CP046368">
    <property type="protein sequence ID" value="QIA68786.1"/>
    <property type="molecule type" value="Genomic_DNA"/>
</dbReference>
<dbReference type="GO" id="GO:0044183">
    <property type="term" value="F:protein folding chaperone"/>
    <property type="evidence" value="ECO:0007669"/>
    <property type="project" value="InterPro"/>
</dbReference>
<dbReference type="PANTHER" id="PTHR10772">
    <property type="entry name" value="10 KDA HEAT SHOCK PROTEIN"/>
    <property type="match status" value="1"/>
</dbReference>
<dbReference type="InterPro" id="IPR020818">
    <property type="entry name" value="Chaperonin_GroES"/>
</dbReference>
<comment type="function">
    <text evidence="3">Together with the chaperonin GroEL, plays an essential role in assisting protein folding. The GroEL-GroES system forms a nano-cage that allows encapsulation of the non-native substrate proteins and provides a physical environment optimized to promote and accelerate protein folding. GroES binds to the apical surface of the GroEL ring, thereby capping the opening of the GroEL channel.</text>
</comment>
<dbReference type="AlphaFoldDB" id="A0AAJ4JYJ2"/>
<sequence>MPFANSHINKEECYMIKPLGKNIVLEKEEKKETFINGIYLPEDEKSKSHIGKIIAISTEVSKDEAFEAKINNKVLYREYAGTEIEFNNKKLVLISNEDILGVIEE</sequence>
<dbReference type="PANTHER" id="PTHR10772:SF58">
    <property type="entry name" value="CO-CHAPERONIN GROES"/>
    <property type="match status" value="1"/>
</dbReference>
<evidence type="ECO:0000313" key="4">
    <source>
        <dbReference type="EMBL" id="QIA68786.1"/>
    </source>
</evidence>
<dbReference type="Proteomes" id="UP000464735">
    <property type="component" value="Chromosome"/>
</dbReference>
<name>A0AAJ4JYJ2_SPICI</name>
<dbReference type="InterPro" id="IPR011032">
    <property type="entry name" value="GroES-like_sf"/>
</dbReference>
<dbReference type="SMART" id="SM00883">
    <property type="entry name" value="Cpn10"/>
    <property type="match status" value="1"/>
</dbReference>
<evidence type="ECO:0000256" key="3">
    <source>
        <dbReference type="RuleBase" id="RU000535"/>
    </source>
</evidence>
<dbReference type="SUPFAM" id="SSF50129">
    <property type="entry name" value="GroES-like"/>
    <property type="match status" value="1"/>
</dbReference>
<dbReference type="GO" id="GO:0051087">
    <property type="term" value="F:protein-folding chaperone binding"/>
    <property type="evidence" value="ECO:0007669"/>
    <property type="project" value="TreeGrafter"/>
</dbReference>
<dbReference type="GO" id="GO:0051082">
    <property type="term" value="F:unfolded protein binding"/>
    <property type="evidence" value="ECO:0007669"/>
    <property type="project" value="TreeGrafter"/>
</dbReference>
<protein>
    <recommendedName>
        <fullName evidence="3">10 kDa chaperonin</fullName>
    </recommendedName>
</protein>
<dbReference type="InterPro" id="IPR037124">
    <property type="entry name" value="Chaperonin_GroES_sf"/>
</dbReference>
<comment type="similarity">
    <text evidence="1 3">Belongs to the GroES chaperonin family.</text>
</comment>
<comment type="subunit">
    <text evidence="3">Heptamer of 7 subunits arranged in a ring.</text>
</comment>
<dbReference type="CDD" id="cd00320">
    <property type="entry name" value="cpn10"/>
    <property type="match status" value="1"/>
</dbReference>
<proteinExistence type="inferred from homology"/>
<evidence type="ECO:0000313" key="5">
    <source>
        <dbReference type="Proteomes" id="UP000464735"/>
    </source>
</evidence>
<organism evidence="4 5">
    <name type="scientific">Spiroplasma citri</name>
    <dbReference type="NCBI Taxonomy" id="2133"/>
    <lineage>
        <taxon>Bacteria</taxon>
        <taxon>Bacillati</taxon>
        <taxon>Mycoplasmatota</taxon>
        <taxon>Mollicutes</taxon>
        <taxon>Entomoplasmatales</taxon>
        <taxon>Spiroplasmataceae</taxon>
        <taxon>Spiroplasma</taxon>
    </lineage>
</organism>
<keyword evidence="2 3" id="KW-0143">Chaperone</keyword>
<gene>
    <name evidence="4" type="ORF">GL298_04225</name>
</gene>